<dbReference type="EMBL" id="UHFO01000001">
    <property type="protein sequence ID" value="SUN63015.1"/>
    <property type="molecule type" value="Genomic_DNA"/>
</dbReference>
<dbReference type="GO" id="GO:0030976">
    <property type="term" value="F:thiamine pyrophosphate binding"/>
    <property type="evidence" value="ECO:0007669"/>
    <property type="project" value="InterPro"/>
</dbReference>
<evidence type="ECO:0000313" key="1">
    <source>
        <dbReference type="EMBL" id="SUN63015.1"/>
    </source>
</evidence>
<dbReference type="Pfam" id="PF02775">
    <property type="entry name" value="TPP_enzyme_C"/>
    <property type="match status" value="1"/>
</dbReference>
<dbReference type="PANTHER" id="PTHR42981">
    <property type="entry name" value="PYRUVATE DEHYDROGENASE [UBIQUINONE]"/>
    <property type="match status" value="1"/>
</dbReference>
<gene>
    <name evidence="1" type="primary">pox5_1</name>
    <name evidence="1" type="ORF">NCTC11564_00788</name>
</gene>
<accession>A0A9X8XHF0</accession>
<dbReference type="InterPro" id="IPR047211">
    <property type="entry name" value="POXB-like"/>
</dbReference>
<evidence type="ECO:0000313" key="2">
    <source>
        <dbReference type="Proteomes" id="UP000254559"/>
    </source>
</evidence>
<dbReference type="GO" id="GO:0047112">
    <property type="term" value="F:pyruvate oxidase activity"/>
    <property type="evidence" value="ECO:0007669"/>
    <property type="project" value="UniProtKB-EC"/>
</dbReference>
<dbReference type="InterPro" id="IPR029061">
    <property type="entry name" value="THDP-binding"/>
</dbReference>
<dbReference type="Gene3D" id="3.40.50.970">
    <property type="match status" value="1"/>
</dbReference>
<reference evidence="1 2" key="1">
    <citation type="submission" date="2018-06" db="EMBL/GenBank/DDBJ databases">
        <authorList>
            <consortium name="Pathogen Informatics"/>
            <person name="Doyle S."/>
        </authorList>
    </citation>
    <scope>NUCLEOTIDE SEQUENCE [LARGE SCALE GENOMIC DNA]</scope>
    <source>
        <strain evidence="1 2">NCTC11564</strain>
    </source>
</reference>
<keyword evidence="1" id="KW-0560">Oxidoreductase</keyword>
<dbReference type="Proteomes" id="UP000254559">
    <property type="component" value="Unassembled WGS sequence"/>
</dbReference>
<sequence length="138" mass="15275">MNMQDIATAVKYRMPIINVILTNESLGFIEAEQDDMPQPHSGIDLMDIDFGKAASSMDAKGFTVHNLAELKAAFQEAQGATGPVVIDVKIANDRSLPVEQLRLDSETYDADLVRQFTETYETQGLLSFSQLLKNVQSH</sequence>
<organism evidence="1 2">
    <name type="scientific">Streptococcus dysgalactiae subsp. equisimilis</name>
    <name type="common">Streptococcus equisimilis</name>
    <dbReference type="NCBI Taxonomy" id="119602"/>
    <lineage>
        <taxon>Bacteria</taxon>
        <taxon>Bacillati</taxon>
        <taxon>Bacillota</taxon>
        <taxon>Bacilli</taxon>
        <taxon>Lactobacillales</taxon>
        <taxon>Streptococcaceae</taxon>
        <taxon>Streptococcus</taxon>
    </lineage>
</organism>
<dbReference type="InterPro" id="IPR011766">
    <property type="entry name" value="TPP_enzyme_TPP-bd"/>
</dbReference>
<dbReference type="Gene3D" id="1.10.10.940">
    <property type="match status" value="1"/>
</dbReference>
<protein>
    <submittedName>
        <fullName evidence="1">Pyruvate oxidase</fullName>
        <ecNumber evidence="1">1.2.3.3</ecNumber>
    </submittedName>
</protein>
<dbReference type="EC" id="1.2.3.3" evidence="1"/>
<name>A0A9X8XHF0_STREQ</name>
<keyword evidence="1" id="KW-0670">Pyruvate</keyword>
<proteinExistence type="predicted"/>
<comment type="caution">
    <text evidence="1">The sequence shown here is derived from an EMBL/GenBank/DDBJ whole genome shotgun (WGS) entry which is preliminary data.</text>
</comment>
<dbReference type="PANTHER" id="PTHR42981:SF2">
    <property type="entry name" value="PYRUVATE DEHYDROGENASE [UBIQUINONE]"/>
    <property type="match status" value="1"/>
</dbReference>
<dbReference type="SUPFAM" id="SSF52518">
    <property type="entry name" value="Thiamin diphosphate-binding fold (THDP-binding)"/>
    <property type="match status" value="1"/>
</dbReference>
<dbReference type="AlphaFoldDB" id="A0A9X8XHF0"/>